<gene>
    <name evidence="1" type="ORF">O181_087960</name>
</gene>
<dbReference type="EMBL" id="AVOT02053428">
    <property type="protein sequence ID" value="MBW0548245.1"/>
    <property type="molecule type" value="Genomic_DNA"/>
</dbReference>
<accession>A0A9Q3IQW3</accession>
<sequence length="151" mass="17695">MEDLSTTNINYQLKILKNHFFTIADNTNQFAIHLARSDSKRQKLKDEILAHVQQIHKNYEPNPHIPRHSAPFTEEKHFLKGSLIPFLGENAISAKDIPKLEEWQTFSGEGEDNHIRFIRNIDMSQEYFNTPDEIIVGKLNSLFTRTAKKWY</sequence>
<evidence type="ECO:0000313" key="2">
    <source>
        <dbReference type="Proteomes" id="UP000765509"/>
    </source>
</evidence>
<name>A0A9Q3IQW3_9BASI</name>
<dbReference type="AlphaFoldDB" id="A0A9Q3IQW3"/>
<reference evidence="1" key="1">
    <citation type="submission" date="2021-03" db="EMBL/GenBank/DDBJ databases">
        <title>Draft genome sequence of rust myrtle Austropuccinia psidii MF-1, a brazilian biotype.</title>
        <authorList>
            <person name="Quecine M.C."/>
            <person name="Pachon D.M.R."/>
            <person name="Bonatelli M.L."/>
            <person name="Correr F.H."/>
            <person name="Franceschini L.M."/>
            <person name="Leite T.F."/>
            <person name="Margarido G.R.A."/>
            <person name="Almeida C.A."/>
            <person name="Ferrarezi J.A."/>
            <person name="Labate C.A."/>
        </authorList>
    </citation>
    <scope>NUCLEOTIDE SEQUENCE</scope>
    <source>
        <strain evidence="1">MF-1</strain>
    </source>
</reference>
<comment type="caution">
    <text evidence="1">The sequence shown here is derived from an EMBL/GenBank/DDBJ whole genome shotgun (WGS) entry which is preliminary data.</text>
</comment>
<organism evidence="1 2">
    <name type="scientific">Austropuccinia psidii MF-1</name>
    <dbReference type="NCBI Taxonomy" id="1389203"/>
    <lineage>
        <taxon>Eukaryota</taxon>
        <taxon>Fungi</taxon>
        <taxon>Dikarya</taxon>
        <taxon>Basidiomycota</taxon>
        <taxon>Pucciniomycotina</taxon>
        <taxon>Pucciniomycetes</taxon>
        <taxon>Pucciniales</taxon>
        <taxon>Sphaerophragmiaceae</taxon>
        <taxon>Austropuccinia</taxon>
    </lineage>
</organism>
<proteinExistence type="predicted"/>
<evidence type="ECO:0000313" key="1">
    <source>
        <dbReference type="EMBL" id="MBW0548245.1"/>
    </source>
</evidence>
<dbReference type="Proteomes" id="UP000765509">
    <property type="component" value="Unassembled WGS sequence"/>
</dbReference>
<keyword evidence="2" id="KW-1185">Reference proteome</keyword>
<protein>
    <submittedName>
        <fullName evidence="1">Uncharacterized protein</fullName>
    </submittedName>
</protein>